<dbReference type="Gene3D" id="3.50.50.60">
    <property type="entry name" value="FAD/NAD(P)-binding domain"/>
    <property type="match status" value="1"/>
</dbReference>
<evidence type="ECO:0000256" key="6">
    <source>
        <dbReference type="SAM" id="MobiDB-lite"/>
    </source>
</evidence>
<dbReference type="PANTHER" id="PTHR13847">
    <property type="entry name" value="SARCOSINE DEHYDROGENASE-RELATED"/>
    <property type="match status" value="1"/>
</dbReference>
<dbReference type="PRINTS" id="PR00162">
    <property type="entry name" value="RIESKE"/>
</dbReference>
<evidence type="ECO:0000256" key="1">
    <source>
        <dbReference type="ARBA" id="ARBA00022714"/>
    </source>
</evidence>
<feature type="domain" description="Rieske" evidence="7">
    <location>
        <begin position="422"/>
        <end position="516"/>
    </location>
</feature>
<dbReference type="SUPFAM" id="SSF51905">
    <property type="entry name" value="FAD/NAD(P)-binding domain"/>
    <property type="match status" value="1"/>
</dbReference>
<dbReference type="EMBL" id="JADZSC010000002">
    <property type="protein sequence ID" value="MBH0230465.1"/>
    <property type="molecule type" value="Genomic_DNA"/>
</dbReference>
<dbReference type="Pfam" id="PF00355">
    <property type="entry name" value="Rieske"/>
    <property type="match status" value="1"/>
</dbReference>
<dbReference type="Proteomes" id="UP000614490">
    <property type="component" value="Unassembled WGS sequence"/>
</dbReference>
<dbReference type="CDD" id="cd03477">
    <property type="entry name" value="Rieske_YhfW_C"/>
    <property type="match status" value="1"/>
</dbReference>
<dbReference type="FunFam" id="2.102.10.10:FF:000014">
    <property type="entry name" value="Oxidoreductase, FAD dependent"/>
    <property type="match status" value="1"/>
</dbReference>
<dbReference type="InterPro" id="IPR006076">
    <property type="entry name" value="FAD-dep_OxRdtase"/>
</dbReference>
<dbReference type="RefSeq" id="WP_197317099.1">
    <property type="nucleotide sequence ID" value="NZ_JADZSC010000002.1"/>
</dbReference>
<feature type="compositionally biased region" description="Basic and acidic residues" evidence="6">
    <location>
        <begin position="1"/>
        <end position="18"/>
    </location>
</feature>
<proteinExistence type="predicted"/>
<dbReference type="InterPro" id="IPR005805">
    <property type="entry name" value="Rieske_Fe-S_prot_C"/>
</dbReference>
<keyword evidence="4" id="KW-0411">Iron-sulfur</keyword>
<dbReference type="SUPFAM" id="SSF50022">
    <property type="entry name" value="ISP domain"/>
    <property type="match status" value="1"/>
</dbReference>
<organism evidence="8 9">
    <name type="scientific">Halobacillus yeomjeoni</name>
    <dbReference type="NCBI Taxonomy" id="311194"/>
    <lineage>
        <taxon>Bacteria</taxon>
        <taxon>Bacillati</taxon>
        <taxon>Bacillota</taxon>
        <taxon>Bacilli</taxon>
        <taxon>Bacillales</taxon>
        <taxon>Bacillaceae</taxon>
        <taxon>Halobacillus</taxon>
    </lineage>
</organism>
<sequence>MENHQEWSRPEPMWREDTSIPSYESLNEDTSAEIVVVGGGITGITTAFLLAKAGKQVILLEADQLLNGTTGHTTAKVTAQHGLIYHELVKHFGVENASLYYQAQMGAMTSMKEWVDQYQIDCDWKNAEACIFSTTKQGAEKIRDEYEAYQTLNIPGRLLDSLPFDVEASEALCMDEQASFHPLKYLSALVDQFIKLGGQIYEHTTATNVREEDRIIVETGNECEISCEKVVSCSHFPFYDGKGFYFSRMYVERSYLMAIEPEREIPDGMYLSIDEPKRTIRTADFDGKRVLLVGGENHKTGEGVDTSFHYRAIEEFAAQHFGIKNKLYQWSAQDLTTLDKVPYIGPITRKNKRVFIATGFRKWGMTNGTLAAQLLSQYITGEESLFHALFKPSRFKADPSMKQFLSQNFNVAVHLVEGKLELVADRPERLKKGQGRVVQWRGERAGAYRDENDEIFLLDTTCTHMGCEVEWNSAEHTWDCPCHGSRFSYDGSVVEGPADHPLPRIVLEDTSPIHPITGDQPEEDQPDHQF</sequence>
<dbReference type="GO" id="GO:0046872">
    <property type="term" value="F:metal ion binding"/>
    <property type="evidence" value="ECO:0007669"/>
    <property type="project" value="UniProtKB-KW"/>
</dbReference>
<evidence type="ECO:0000256" key="3">
    <source>
        <dbReference type="ARBA" id="ARBA00023004"/>
    </source>
</evidence>
<dbReference type="Pfam" id="PF01266">
    <property type="entry name" value="DAO"/>
    <property type="match status" value="1"/>
</dbReference>
<gene>
    <name evidence="8" type="ORF">H0267_09605</name>
</gene>
<keyword evidence="1" id="KW-0001">2Fe-2S</keyword>
<dbReference type="InterPro" id="IPR038010">
    <property type="entry name" value="YhfW_C"/>
</dbReference>
<feature type="region of interest" description="Disordered" evidence="6">
    <location>
        <begin position="511"/>
        <end position="530"/>
    </location>
</feature>
<feature type="compositionally biased region" description="Acidic residues" evidence="6">
    <location>
        <begin position="520"/>
        <end position="530"/>
    </location>
</feature>
<dbReference type="GO" id="GO:0016020">
    <property type="term" value="C:membrane"/>
    <property type="evidence" value="ECO:0007669"/>
    <property type="project" value="InterPro"/>
</dbReference>
<dbReference type="InterPro" id="IPR036188">
    <property type="entry name" value="FAD/NAD-bd_sf"/>
</dbReference>
<evidence type="ECO:0000259" key="7">
    <source>
        <dbReference type="PROSITE" id="PS51296"/>
    </source>
</evidence>
<dbReference type="GO" id="GO:0004497">
    <property type="term" value="F:monooxygenase activity"/>
    <property type="evidence" value="ECO:0007669"/>
    <property type="project" value="UniProtKB-ARBA"/>
</dbReference>
<dbReference type="InterPro" id="IPR017941">
    <property type="entry name" value="Rieske_2Fe-2S"/>
</dbReference>
<dbReference type="GO" id="GO:0051537">
    <property type="term" value="F:2 iron, 2 sulfur cluster binding"/>
    <property type="evidence" value="ECO:0007669"/>
    <property type="project" value="UniProtKB-KW"/>
</dbReference>
<evidence type="ECO:0000256" key="2">
    <source>
        <dbReference type="ARBA" id="ARBA00022723"/>
    </source>
</evidence>
<dbReference type="InterPro" id="IPR036922">
    <property type="entry name" value="Rieske_2Fe-2S_sf"/>
</dbReference>
<evidence type="ECO:0000313" key="8">
    <source>
        <dbReference type="EMBL" id="MBH0230465.1"/>
    </source>
</evidence>
<dbReference type="Gene3D" id="2.102.10.10">
    <property type="entry name" value="Rieske [2Fe-2S] iron-sulphur domain"/>
    <property type="match status" value="1"/>
</dbReference>
<feature type="region of interest" description="Disordered" evidence="6">
    <location>
        <begin position="1"/>
        <end position="21"/>
    </location>
</feature>
<dbReference type="AlphaFoldDB" id="A0A931HVC0"/>
<dbReference type="PROSITE" id="PS51296">
    <property type="entry name" value="RIESKE"/>
    <property type="match status" value="1"/>
</dbReference>
<comment type="caution">
    <text evidence="8">The sequence shown here is derived from an EMBL/GenBank/DDBJ whole genome shotgun (WGS) entry which is preliminary data.</text>
</comment>
<keyword evidence="5" id="KW-1015">Disulfide bond</keyword>
<keyword evidence="3" id="KW-0408">Iron</keyword>
<keyword evidence="2" id="KW-0479">Metal-binding</keyword>
<protein>
    <submittedName>
        <fullName evidence="8">FAD-dependent oxidoreductase</fullName>
    </submittedName>
</protein>
<dbReference type="GO" id="GO:0005737">
    <property type="term" value="C:cytoplasm"/>
    <property type="evidence" value="ECO:0007669"/>
    <property type="project" value="TreeGrafter"/>
</dbReference>
<dbReference type="GO" id="GO:0016705">
    <property type="term" value="F:oxidoreductase activity, acting on paired donors, with incorporation or reduction of molecular oxygen"/>
    <property type="evidence" value="ECO:0007669"/>
    <property type="project" value="UniProtKB-ARBA"/>
</dbReference>
<keyword evidence="9" id="KW-1185">Reference proteome</keyword>
<dbReference type="PANTHER" id="PTHR13847:SF274">
    <property type="entry name" value="RIESKE 2FE-2S IRON-SULFUR PROTEIN YHFW-RELATED"/>
    <property type="match status" value="1"/>
</dbReference>
<evidence type="ECO:0000256" key="5">
    <source>
        <dbReference type="ARBA" id="ARBA00023157"/>
    </source>
</evidence>
<name>A0A931HVC0_9BACI</name>
<accession>A0A931HVC0</accession>
<reference evidence="8 9" key="1">
    <citation type="journal article" date="2005" name="Int. J. Syst. Evol. Microbiol.">
        <title>Halobacillus yeomjeoni sp. nov., isolated from a marine solar saltern in Korea.</title>
        <authorList>
            <person name="Yoon J.H."/>
            <person name="Kang S.J."/>
            <person name="Lee C.H."/>
            <person name="Oh H.W."/>
            <person name="Oh T.K."/>
        </authorList>
    </citation>
    <scope>NUCLEOTIDE SEQUENCE [LARGE SCALE GENOMIC DNA]</scope>
    <source>
        <strain evidence="8 9">KCTC 3957</strain>
    </source>
</reference>
<dbReference type="Gene3D" id="3.30.9.10">
    <property type="entry name" value="D-Amino Acid Oxidase, subunit A, domain 2"/>
    <property type="match status" value="1"/>
</dbReference>
<evidence type="ECO:0000313" key="9">
    <source>
        <dbReference type="Proteomes" id="UP000614490"/>
    </source>
</evidence>
<evidence type="ECO:0000256" key="4">
    <source>
        <dbReference type="ARBA" id="ARBA00023014"/>
    </source>
</evidence>